<reference evidence="8" key="2">
    <citation type="journal article" date="2021" name="PeerJ">
        <title>Extensive microbial diversity within the chicken gut microbiome revealed by metagenomics and culture.</title>
        <authorList>
            <person name="Gilroy R."/>
            <person name="Ravi A."/>
            <person name="Getino M."/>
            <person name="Pursley I."/>
            <person name="Horton D.L."/>
            <person name="Alikhan N.F."/>
            <person name="Baker D."/>
            <person name="Gharbi K."/>
            <person name="Hall N."/>
            <person name="Watson M."/>
            <person name="Adriaenssens E.M."/>
            <person name="Foster-Nyarko E."/>
            <person name="Jarju S."/>
            <person name="Secka A."/>
            <person name="Antonio M."/>
            <person name="Oren A."/>
            <person name="Chaudhuri R.R."/>
            <person name="La Ragione R."/>
            <person name="Hildebrand F."/>
            <person name="Pallen M.J."/>
        </authorList>
    </citation>
    <scope>NUCLEOTIDE SEQUENCE</scope>
    <source>
        <strain evidence="8">CHK157-1446</strain>
    </source>
</reference>
<comment type="cofactor">
    <cofactor evidence="7">
        <name>Zn(2+)</name>
        <dbReference type="ChEBI" id="CHEBI:29105"/>
    </cofactor>
    <text evidence="7">Binds 1 zinc ion per subunit.</text>
</comment>
<dbReference type="GO" id="GO:0000976">
    <property type="term" value="F:transcription cis-regulatory region binding"/>
    <property type="evidence" value="ECO:0007669"/>
    <property type="project" value="TreeGrafter"/>
</dbReference>
<keyword evidence="7" id="KW-0479">Metal-binding</keyword>
<evidence type="ECO:0000313" key="8">
    <source>
        <dbReference type="EMBL" id="HIS25211.1"/>
    </source>
</evidence>
<dbReference type="AlphaFoldDB" id="A0A9D1EPZ3"/>
<accession>A0A9D1EPZ3</accession>
<comment type="caution">
    <text evidence="8">The sequence shown here is derived from an EMBL/GenBank/DDBJ whole genome shotgun (WGS) entry which is preliminary data.</text>
</comment>
<comment type="similarity">
    <text evidence="1">Belongs to the Fur family.</text>
</comment>
<evidence type="ECO:0000313" key="9">
    <source>
        <dbReference type="Proteomes" id="UP000823982"/>
    </source>
</evidence>
<dbReference type="InterPro" id="IPR036390">
    <property type="entry name" value="WH_DNA-bd_sf"/>
</dbReference>
<evidence type="ECO:0000256" key="2">
    <source>
        <dbReference type="ARBA" id="ARBA00022491"/>
    </source>
</evidence>
<feature type="binding site" evidence="7">
    <location>
        <position position="114"/>
    </location>
    <ligand>
        <name>Zn(2+)</name>
        <dbReference type="ChEBI" id="CHEBI:29105"/>
    </ligand>
</feature>
<dbReference type="Gene3D" id="1.10.10.10">
    <property type="entry name" value="Winged helix-like DNA-binding domain superfamily/Winged helix DNA-binding domain"/>
    <property type="match status" value="1"/>
</dbReference>
<evidence type="ECO:0000256" key="5">
    <source>
        <dbReference type="ARBA" id="ARBA00023125"/>
    </source>
</evidence>
<dbReference type="PANTHER" id="PTHR33202">
    <property type="entry name" value="ZINC UPTAKE REGULATION PROTEIN"/>
    <property type="match status" value="1"/>
</dbReference>
<dbReference type="GO" id="GO:0045892">
    <property type="term" value="P:negative regulation of DNA-templated transcription"/>
    <property type="evidence" value="ECO:0007669"/>
    <property type="project" value="TreeGrafter"/>
</dbReference>
<dbReference type="InterPro" id="IPR002481">
    <property type="entry name" value="FUR"/>
</dbReference>
<protein>
    <submittedName>
        <fullName evidence="8">Transcriptional repressor</fullName>
    </submittedName>
</protein>
<dbReference type="GO" id="GO:0008270">
    <property type="term" value="F:zinc ion binding"/>
    <property type="evidence" value="ECO:0007669"/>
    <property type="project" value="TreeGrafter"/>
</dbReference>
<feature type="binding site" evidence="7">
    <location>
        <position position="117"/>
    </location>
    <ligand>
        <name>Zn(2+)</name>
        <dbReference type="ChEBI" id="CHEBI:29105"/>
    </ligand>
</feature>
<dbReference type="InterPro" id="IPR036388">
    <property type="entry name" value="WH-like_DNA-bd_sf"/>
</dbReference>
<organism evidence="8 9">
    <name type="scientific">Candidatus Faeciplasma gallinarum</name>
    <dbReference type="NCBI Taxonomy" id="2840799"/>
    <lineage>
        <taxon>Bacteria</taxon>
        <taxon>Bacillati</taxon>
        <taxon>Bacillota</taxon>
        <taxon>Clostridia</taxon>
        <taxon>Eubacteriales</taxon>
        <taxon>Oscillospiraceae</taxon>
        <taxon>Oscillospiraceae incertae sedis</taxon>
        <taxon>Candidatus Faeciplasma</taxon>
    </lineage>
</organism>
<keyword evidence="2" id="KW-0678">Repressor</keyword>
<dbReference type="SUPFAM" id="SSF46785">
    <property type="entry name" value="Winged helix' DNA-binding domain"/>
    <property type="match status" value="1"/>
</dbReference>
<evidence type="ECO:0000256" key="4">
    <source>
        <dbReference type="ARBA" id="ARBA00023015"/>
    </source>
</evidence>
<proteinExistence type="inferred from homology"/>
<feature type="binding site" evidence="7">
    <location>
        <position position="80"/>
    </location>
    <ligand>
        <name>Zn(2+)</name>
        <dbReference type="ChEBI" id="CHEBI:29105"/>
    </ligand>
</feature>
<dbReference type="InterPro" id="IPR043135">
    <property type="entry name" value="Fur_C"/>
</dbReference>
<keyword evidence="5" id="KW-0238">DNA-binding</keyword>
<sequence>MTRQRLLIKDIIDSSDKHLTADEIYRIAKLKMPKIALGTVYRNLGRLCEDKEIRLINVKGFSDCYDKNINPHGHLICDMCGSVTDFPFKDIGPMIESRLKIKLISYEIHAHYICPACSAMAERDNKSR</sequence>
<name>A0A9D1EPZ3_9FIRM</name>
<dbReference type="EMBL" id="DVIR01000069">
    <property type="protein sequence ID" value="HIS25211.1"/>
    <property type="molecule type" value="Genomic_DNA"/>
</dbReference>
<keyword evidence="6" id="KW-0804">Transcription</keyword>
<dbReference type="CDD" id="cd07153">
    <property type="entry name" value="Fur_like"/>
    <property type="match status" value="1"/>
</dbReference>
<keyword evidence="4" id="KW-0805">Transcription regulation</keyword>
<reference evidence="8" key="1">
    <citation type="submission" date="2020-10" db="EMBL/GenBank/DDBJ databases">
        <authorList>
            <person name="Gilroy R."/>
        </authorList>
    </citation>
    <scope>NUCLEOTIDE SEQUENCE</scope>
    <source>
        <strain evidence="8">CHK157-1446</strain>
    </source>
</reference>
<feature type="binding site" evidence="7">
    <location>
        <position position="77"/>
    </location>
    <ligand>
        <name>Zn(2+)</name>
        <dbReference type="ChEBI" id="CHEBI:29105"/>
    </ligand>
</feature>
<gene>
    <name evidence="8" type="ORF">IAD01_07435</name>
</gene>
<evidence type="ECO:0000256" key="3">
    <source>
        <dbReference type="ARBA" id="ARBA00022833"/>
    </source>
</evidence>
<evidence type="ECO:0000256" key="1">
    <source>
        <dbReference type="ARBA" id="ARBA00007957"/>
    </source>
</evidence>
<dbReference type="Proteomes" id="UP000823982">
    <property type="component" value="Unassembled WGS sequence"/>
</dbReference>
<keyword evidence="3 7" id="KW-0862">Zinc</keyword>
<dbReference type="GO" id="GO:0003700">
    <property type="term" value="F:DNA-binding transcription factor activity"/>
    <property type="evidence" value="ECO:0007669"/>
    <property type="project" value="InterPro"/>
</dbReference>
<evidence type="ECO:0000256" key="6">
    <source>
        <dbReference type="ARBA" id="ARBA00023163"/>
    </source>
</evidence>
<dbReference type="Gene3D" id="3.30.1490.190">
    <property type="match status" value="1"/>
</dbReference>
<evidence type="ECO:0000256" key="7">
    <source>
        <dbReference type="PIRSR" id="PIRSR602481-1"/>
    </source>
</evidence>
<dbReference type="GO" id="GO:1900376">
    <property type="term" value="P:regulation of secondary metabolite biosynthetic process"/>
    <property type="evidence" value="ECO:0007669"/>
    <property type="project" value="TreeGrafter"/>
</dbReference>
<dbReference type="PANTHER" id="PTHR33202:SF7">
    <property type="entry name" value="FERRIC UPTAKE REGULATION PROTEIN"/>
    <property type="match status" value="1"/>
</dbReference>
<dbReference type="Pfam" id="PF01475">
    <property type="entry name" value="FUR"/>
    <property type="match status" value="1"/>
</dbReference>